<dbReference type="EMBL" id="KL584839">
    <property type="protein sequence ID" value="KEQ61250.1"/>
    <property type="molecule type" value="Genomic_DNA"/>
</dbReference>
<keyword evidence="8" id="KW-1185">Reference proteome</keyword>
<evidence type="ECO:0000256" key="3">
    <source>
        <dbReference type="ARBA" id="ARBA00023015"/>
    </source>
</evidence>
<dbReference type="Gene3D" id="4.10.240.10">
    <property type="entry name" value="Zn(2)-C6 fungal-type DNA-binding domain"/>
    <property type="match status" value="1"/>
</dbReference>
<dbReference type="SMART" id="SM00906">
    <property type="entry name" value="Fungal_trans"/>
    <property type="match status" value="1"/>
</dbReference>
<dbReference type="InterPro" id="IPR007219">
    <property type="entry name" value="XnlR_reg_dom"/>
</dbReference>
<dbReference type="SUPFAM" id="SSF57701">
    <property type="entry name" value="Zn2/Cys6 DNA-binding domain"/>
    <property type="match status" value="1"/>
</dbReference>
<dbReference type="InterPro" id="IPR001138">
    <property type="entry name" value="Zn2Cys6_DnaBD"/>
</dbReference>
<accession>A0A074VKI4</accession>
<dbReference type="InterPro" id="IPR036864">
    <property type="entry name" value="Zn2-C6_fun-type_DNA-bd_sf"/>
</dbReference>
<dbReference type="GO" id="GO:0005634">
    <property type="term" value="C:nucleus"/>
    <property type="evidence" value="ECO:0007669"/>
    <property type="project" value="UniProtKB-SubCell"/>
</dbReference>
<dbReference type="Proteomes" id="UP000030672">
    <property type="component" value="Unassembled WGS sequence"/>
</dbReference>
<evidence type="ECO:0000259" key="6">
    <source>
        <dbReference type="PROSITE" id="PS50048"/>
    </source>
</evidence>
<evidence type="ECO:0000256" key="5">
    <source>
        <dbReference type="ARBA" id="ARBA00023242"/>
    </source>
</evidence>
<dbReference type="AlphaFoldDB" id="A0A074VKI4"/>
<sequence>MRNAPPPSNYSLQCVGQRHIPGEGLCYVFKDGSTCPTIIDGEPVNPLWGTTKAGKARKRLAQACLNCREKKIKCEPGEKSCLQCEKAKRECHRFASPRSVANCLLRNESRPPVAQSQVELDSKRVDLDDVMNPVPRSEKLEPSSWDQDPYLYDPEATMRFLELFFAQSAREVSIMFPRDAFTRWVRQCREKCQRECMVLYAVLALGSIFAQNEFHSFAKICVDRAGQAVSRIDGKFSLTLIQARLLVAGYNHLIGKDSTGWDLSGSALRVISAMRLNNEEGCGEDLDEFTRRYYSFSSEQLRECRRRTFWTAFLVDRYHGFCGGLLCAIQLEDIRLRLPCNEQIYEEGLASDAPVFDCFQPGMGLQSLDPKSSTPSPAAHIMIIASLWTDVTKLIFRRPRQTVDSGSYLKSHESLLGDIQAKLFDWKSSLPLHLQYSRQRLVEATRHGYAGSLIAMHALYHAARNAHHELLSPQTTSRQIRIAHTNAIQLLEMVCDIRSTKPHGSGKGQDPINLLSPFFAYGITAAIDTLSAGGLREELGHTMKLINDSIATLHNLGQFCASAKTQAKQASKRMALIEVRAAESFKATAVVTAPRATNGGETENCWRISEPMEQVLTLQQDVCYGTSPAIYFKALREGR</sequence>
<dbReference type="PROSITE" id="PS00463">
    <property type="entry name" value="ZN2_CY6_FUNGAL_1"/>
    <property type="match status" value="1"/>
</dbReference>
<organism evidence="7 8">
    <name type="scientific">Aureobasidium melanogenum (strain CBS 110374)</name>
    <name type="common">Aureobasidium pullulans var. melanogenum</name>
    <dbReference type="NCBI Taxonomy" id="1043003"/>
    <lineage>
        <taxon>Eukaryota</taxon>
        <taxon>Fungi</taxon>
        <taxon>Dikarya</taxon>
        <taxon>Ascomycota</taxon>
        <taxon>Pezizomycotina</taxon>
        <taxon>Dothideomycetes</taxon>
        <taxon>Dothideomycetidae</taxon>
        <taxon>Dothideales</taxon>
        <taxon>Saccotheciaceae</taxon>
        <taxon>Aureobasidium</taxon>
    </lineage>
</organism>
<gene>
    <name evidence="7" type="ORF">M437DRAFT_52799</name>
</gene>
<evidence type="ECO:0000256" key="4">
    <source>
        <dbReference type="ARBA" id="ARBA00023163"/>
    </source>
</evidence>
<dbReference type="CDD" id="cd00067">
    <property type="entry name" value="GAL4"/>
    <property type="match status" value="1"/>
</dbReference>
<name>A0A074VKI4_AURM1</name>
<keyword evidence="4" id="KW-0804">Transcription</keyword>
<dbReference type="PANTHER" id="PTHR47338">
    <property type="entry name" value="ZN(II)2CYS6 TRANSCRIPTION FACTOR (EUROFUNG)-RELATED"/>
    <property type="match status" value="1"/>
</dbReference>
<dbReference type="GO" id="GO:0006351">
    <property type="term" value="P:DNA-templated transcription"/>
    <property type="evidence" value="ECO:0007669"/>
    <property type="project" value="InterPro"/>
</dbReference>
<proteinExistence type="predicted"/>
<dbReference type="STRING" id="1043003.A0A074VKI4"/>
<protein>
    <recommendedName>
        <fullName evidence="6">Zn(2)-C6 fungal-type domain-containing protein</fullName>
    </recommendedName>
</protein>
<dbReference type="GO" id="GO:0000981">
    <property type="term" value="F:DNA-binding transcription factor activity, RNA polymerase II-specific"/>
    <property type="evidence" value="ECO:0007669"/>
    <property type="project" value="InterPro"/>
</dbReference>
<dbReference type="GO" id="GO:0008270">
    <property type="term" value="F:zinc ion binding"/>
    <property type="evidence" value="ECO:0007669"/>
    <property type="project" value="InterPro"/>
</dbReference>
<reference evidence="7 8" key="1">
    <citation type="journal article" date="2014" name="BMC Genomics">
        <title>Genome sequencing of four Aureobasidium pullulans varieties: biotechnological potential, stress tolerance, and description of new species.</title>
        <authorList>
            <person name="Gostin Ar C."/>
            <person name="Ohm R.A."/>
            <person name="Kogej T."/>
            <person name="Sonjak S."/>
            <person name="Turk M."/>
            <person name="Zajc J."/>
            <person name="Zalar P."/>
            <person name="Grube M."/>
            <person name="Sun H."/>
            <person name="Han J."/>
            <person name="Sharma A."/>
            <person name="Chiniquy J."/>
            <person name="Ngan C.Y."/>
            <person name="Lipzen A."/>
            <person name="Barry K."/>
            <person name="Grigoriev I.V."/>
            <person name="Gunde-Cimerman N."/>
        </authorList>
    </citation>
    <scope>NUCLEOTIDE SEQUENCE [LARGE SCALE GENOMIC DNA]</scope>
    <source>
        <strain evidence="7 8">CBS 110374</strain>
    </source>
</reference>
<dbReference type="HOGENOM" id="CLU_008335_0_0_1"/>
<dbReference type="GO" id="GO:0003677">
    <property type="term" value="F:DNA binding"/>
    <property type="evidence" value="ECO:0007669"/>
    <property type="project" value="InterPro"/>
</dbReference>
<evidence type="ECO:0000256" key="2">
    <source>
        <dbReference type="ARBA" id="ARBA00022723"/>
    </source>
</evidence>
<dbReference type="CDD" id="cd12148">
    <property type="entry name" value="fungal_TF_MHR"/>
    <property type="match status" value="1"/>
</dbReference>
<keyword evidence="3" id="KW-0805">Transcription regulation</keyword>
<dbReference type="PROSITE" id="PS50048">
    <property type="entry name" value="ZN2_CY6_FUNGAL_2"/>
    <property type="match status" value="1"/>
</dbReference>
<keyword evidence="5" id="KW-0539">Nucleus</keyword>
<dbReference type="GeneID" id="63915797"/>
<dbReference type="Pfam" id="PF04082">
    <property type="entry name" value="Fungal_trans"/>
    <property type="match status" value="1"/>
</dbReference>
<evidence type="ECO:0000313" key="8">
    <source>
        <dbReference type="Proteomes" id="UP000030672"/>
    </source>
</evidence>
<dbReference type="SMART" id="SM00066">
    <property type="entry name" value="GAL4"/>
    <property type="match status" value="1"/>
</dbReference>
<feature type="domain" description="Zn(2)-C6 fungal-type" evidence="6">
    <location>
        <begin position="63"/>
        <end position="91"/>
    </location>
</feature>
<evidence type="ECO:0000313" key="7">
    <source>
        <dbReference type="EMBL" id="KEQ61250.1"/>
    </source>
</evidence>
<comment type="subcellular location">
    <subcellularLocation>
        <location evidence="1">Nucleus</location>
    </subcellularLocation>
</comment>
<keyword evidence="2" id="KW-0479">Metal-binding</keyword>
<dbReference type="RefSeq" id="XP_040878273.1">
    <property type="nucleotide sequence ID" value="XM_041022424.1"/>
</dbReference>
<dbReference type="InterPro" id="IPR050815">
    <property type="entry name" value="TF_fung"/>
</dbReference>
<evidence type="ECO:0000256" key="1">
    <source>
        <dbReference type="ARBA" id="ARBA00004123"/>
    </source>
</evidence>
<dbReference type="PANTHER" id="PTHR47338:SF11">
    <property type="entry name" value="ZN(II)2CYS6 TRANSCRIPTION FACTOR (EUROFUNG)"/>
    <property type="match status" value="1"/>
</dbReference>